<comment type="caution">
    <text evidence="5">The sequence shown here is derived from an EMBL/GenBank/DDBJ whole genome shotgun (WGS) entry which is preliminary data.</text>
</comment>
<accession>X1KCN3</accession>
<protein>
    <submittedName>
        <fullName evidence="5">Uncharacterized protein</fullName>
    </submittedName>
</protein>
<dbReference type="SUPFAM" id="SSF53223">
    <property type="entry name" value="Aminoacid dehydrogenase-like, N-terminal domain"/>
    <property type="match status" value="1"/>
</dbReference>
<evidence type="ECO:0000313" key="5">
    <source>
        <dbReference type="EMBL" id="GAI04388.1"/>
    </source>
</evidence>
<dbReference type="PANTHER" id="PTHR11606:SF13">
    <property type="entry name" value="GLUTAMATE DEHYDROGENASE 1, MITOCHONDRIAL"/>
    <property type="match status" value="1"/>
</dbReference>
<comment type="similarity">
    <text evidence="1">Belongs to the Glu/Leu/Phe/Val dehydrogenases family.</text>
</comment>
<gene>
    <name evidence="5" type="ORF">S06H3_21267</name>
</gene>
<dbReference type="InterPro" id="IPR006096">
    <property type="entry name" value="Glu/Leu/Phe/Val/Trp_DH_C"/>
</dbReference>
<dbReference type="Pfam" id="PF02812">
    <property type="entry name" value="ELFV_dehydrog_N"/>
    <property type="match status" value="1"/>
</dbReference>
<feature type="non-terminal residue" evidence="5">
    <location>
        <position position="1"/>
    </location>
</feature>
<dbReference type="GO" id="GO:0006538">
    <property type="term" value="P:L-glutamate catabolic process"/>
    <property type="evidence" value="ECO:0007669"/>
    <property type="project" value="TreeGrafter"/>
</dbReference>
<dbReference type="InterPro" id="IPR006097">
    <property type="entry name" value="Glu/Leu/Phe/Val/Trp_DH_dimer"/>
</dbReference>
<reference evidence="5" key="1">
    <citation type="journal article" date="2014" name="Front. Microbiol.">
        <title>High frequency of phylogenetically diverse reductive dehalogenase-homologous genes in deep subseafloor sedimentary metagenomes.</title>
        <authorList>
            <person name="Kawai M."/>
            <person name="Futagami T."/>
            <person name="Toyoda A."/>
            <person name="Takaki Y."/>
            <person name="Nishi S."/>
            <person name="Hori S."/>
            <person name="Arai W."/>
            <person name="Tsubouchi T."/>
            <person name="Morono Y."/>
            <person name="Uchiyama I."/>
            <person name="Ito T."/>
            <person name="Fujiyama A."/>
            <person name="Inagaki F."/>
            <person name="Takami H."/>
        </authorList>
    </citation>
    <scope>NUCLEOTIDE SEQUENCE</scope>
    <source>
        <strain evidence="5">Expedition CK06-06</strain>
    </source>
</reference>
<dbReference type="SUPFAM" id="SSF51735">
    <property type="entry name" value="NAD(P)-binding Rossmann-fold domains"/>
    <property type="match status" value="1"/>
</dbReference>
<organism evidence="5">
    <name type="scientific">marine sediment metagenome</name>
    <dbReference type="NCBI Taxonomy" id="412755"/>
    <lineage>
        <taxon>unclassified sequences</taxon>
        <taxon>metagenomes</taxon>
        <taxon>ecological metagenomes</taxon>
    </lineage>
</organism>
<dbReference type="Gene3D" id="3.40.50.10860">
    <property type="entry name" value="Leucine Dehydrogenase, chain A, domain 1"/>
    <property type="match status" value="1"/>
</dbReference>
<evidence type="ECO:0000256" key="2">
    <source>
        <dbReference type="ARBA" id="ARBA00023002"/>
    </source>
</evidence>
<evidence type="ECO:0000259" key="4">
    <source>
        <dbReference type="Pfam" id="PF02812"/>
    </source>
</evidence>
<evidence type="ECO:0000259" key="3">
    <source>
        <dbReference type="Pfam" id="PF00208"/>
    </source>
</evidence>
<dbReference type="InterPro" id="IPR036291">
    <property type="entry name" value="NAD(P)-bd_dom_sf"/>
</dbReference>
<feature type="domain" description="Glutamate/phenylalanine/leucine/valine/L-tryptophan dehydrogenase C-terminal" evidence="3">
    <location>
        <begin position="131"/>
        <end position="188"/>
    </location>
</feature>
<dbReference type="EMBL" id="BARV01011144">
    <property type="protein sequence ID" value="GAI04388.1"/>
    <property type="molecule type" value="Genomic_DNA"/>
</dbReference>
<dbReference type="PANTHER" id="PTHR11606">
    <property type="entry name" value="GLUTAMATE DEHYDROGENASE"/>
    <property type="match status" value="1"/>
</dbReference>
<name>X1KCN3_9ZZZZ</name>
<dbReference type="InterPro" id="IPR006095">
    <property type="entry name" value="Glu/Leu/Phe/Val/Trp_DH"/>
</dbReference>
<dbReference type="Gene3D" id="3.40.50.720">
    <property type="entry name" value="NAD(P)-binding Rossmann-like Domain"/>
    <property type="match status" value="1"/>
</dbReference>
<evidence type="ECO:0000256" key="1">
    <source>
        <dbReference type="ARBA" id="ARBA00006382"/>
    </source>
</evidence>
<keyword evidence="2" id="KW-0560">Oxidoreductase</keyword>
<proteinExistence type="inferred from homology"/>
<dbReference type="InterPro" id="IPR033524">
    <property type="entry name" value="Glu/Leu/Phe/Val_DH_AS"/>
</dbReference>
<sequence>EVKVFKGFRVHHNTSRGPGKGGIRFHPAETIDTVRALATWMTWKCAAVDIPLGGSKGGIACDPREMSEGEQERLCRGYIRKVWEFIGPNLDVPAPDVMTTGQHMIWMMDEYETIARSKQPGVITGKMLGVGGSLGRTEATGYGAIYAIRESFKDLGINIRDATASIQGSGNVAQFACDLFTEYGGKVMIL</sequence>
<feature type="domain" description="Glutamate/phenylalanine/leucine/valine/L-tryptophan dehydrogenase dimerisation" evidence="4">
    <location>
        <begin position="1"/>
        <end position="112"/>
    </location>
</feature>
<dbReference type="PROSITE" id="PS00074">
    <property type="entry name" value="GLFV_DEHYDROGENASE"/>
    <property type="match status" value="1"/>
</dbReference>
<dbReference type="Pfam" id="PF00208">
    <property type="entry name" value="ELFV_dehydrog"/>
    <property type="match status" value="1"/>
</dbReference>
<dbReference type="AlphaFoldDB" id="X1KCN3"/>
<dbReference type="InterPro" id="IPR046346">
    <property type="entry name" value="Aminoacid_DH-like_N_sf"/>
</dbReference>
<dbReference type="PRINTS" id="PR00082">
    <property type="entry name" value="GLFDHDRGNASE"/>
</dbReference>
<dbReference type="GO" id="GO:0004352">
    <property type="term" value="F:glutamate dehydrogenase (NAD+) activity"/>
    <property type="evidence" value="ECO:0007669"/>
    <property type="project" value="TreeGrafter"/>
</dbReference>